<reference evidence="1 2" key="1">
    <citation type="journal article" date="2019" name="Mol. Biol. Evol.">
        <title>Blast fungal genomes show frequent chromosomal changes, gene gains and losses, and effector gene turnover.</title>
        <authorList>
            <person name="Gomez Luciano L.B."/>
            <person name="Jason Tsai I."/>
            <person name="Chuma I."/>
            <person name="Tosa Y."/>
            <person name="Chen Y.H."/>
            <person name="Li J.Y."/>
            <person name="Li M.Y."/>
            <person name="Jade Lu M.Y."/>
            <person name="Nakayashiki H."/>
            <person name="Li W.H."/>
        </authorList>
    </citation>
    <scope>NUCLEOTIDE SEQUENCE [LARGE SCALE GENOMIC DNA]</scope>
    <source>
        <strain evidence="1">MZ5-1-6</strain>
    </source>
</reference>
<protein>
    <submittedName>
        <fullName evidence="1">Uncharacterized protein</fullName>
    </submittedName>
</protein>
<proteinExistence type="predicted"/>
<dbReference type="Proteomes" id="UP000294847">
    <property type="component" value="Chromosome 2"/>
</dbReference>
<dbReference type="EMBL" id="CP034205">
    <property type="protein sequence ID" value="QBZ55328.1"/>
    <property type="molecule type" value="Genomic_DNA"/>
</dbReference>
<evidence type="ECO:0000313" key="2">
    <source>
        <dbReference type="Proteomes" id="UP000294847"/>
    </source>
</evidence>
<dbReference type="AlphaFoldDB" id="A0A4P7MZ66"/>
<sequence length="105" mass="11263">HLVEIVAVIFIPYFPSGRASSLYGGVPTANPCSCTFAWSVGLLLSVPKSPSTALSCRLSYATYIVAKIMGLALGGLIEPQLPYDFLVGQQFSVLRESDRDFGSTM</sequence>
<name>A0A4P7MZ66_PYROR</name>
<evidence type="ECO:0000313" key="1">
    <source>
        <dbReference type="EMBL" id="QBZ55328.1"/>
    </source>
</evidence>
<organism evidence="1 2">
    <name type="scientific">Pyricularia oryzae</name>
    <name type="common">Rice blast fungus</name>
    <name type="synonym">Magnaporthe oryzae</name>
    <dbReference type="NCBI Taxonomy" id="318829"/>
    <lineage>
        <taxon>Eukaryota</taxon>
        <taxon>Fungi</taxon>
        <taxon>Dikarya</taxon>
        <taxon>Ascomycota</taxon>
        <taxon>Pezizomycotina</taxon>
        <taxon>Sordariomycetes</taxon>
        <taxon>Sordariomycetidae</taxon>
        <taxon>Magnaporthales</taxon>
        <taxon>Pyriculariaceae</taxon>
        <taxon>Pyricularia</taxon>
    </lineage>
</organism>
<gene>
    <name evidence="1" type="ORF">PoMZ_00225</name>
</gene>
<accession>A0A4P7MZ66</accession>
<feature type="non-terminal residue" evidence="1">
    <location>
        <position position="1"/>
    </location>
</feature>